<dbReference type="InterPro" id="IPR036047">
    <property type="entry name" value="F-box-like_dom_sf"/>
</dbReference>
<dbReference type="Pfam" id="PF12937">
    <property type="entry name" value="F-box-like"/>
    <property type="match status" value="1"/>
</dbReference>
<protein>
    <recommendedName>
        <fullName evidence="1">F-box domain-containing protein</fullName>
    </recommendedName>
</protein>
<evidence type="ECO:0000313" key="3">
    <source>
        <dbReference type="Proteomes" id="UP000607653"/>
    </source>
</evidence>
<dbReference type="Gene3D" id="1.20.1280.50">
    <property type="match status" value="1"/>
</dbReference>
<dbReference type="SUPFAM" id="SSF81383">
    <property type="entry name" value="F-box domain"/>
    <property type="match status" value="1"/>
</dbReference>
<proteinExistence type="predicted"/>
<dbReference type="EMBL" id="DUZY01000007">
    <property type="protein sequence ID" value="DAD45726.1"/>
    <property type="molecule type" value="Genomic_DNA"/>
</dbReference>
<dbReference type="AlphaFoldDB" id="A0A822ZS18"/>
<organism evidence="2 3">
    <name type="scientific">Nelumbo nucifera</name>
    <name type="common">Sacred lotus</name>
    <dbReference type="NCBI Taxonomy" id="4432"/>
    <lineage>
        <taxon>Eukaryota</taxon>
        <taxon>Viridiplantae</taxon>
        <taxon>Streptophyta</taxon>
        <taxon>Embryophyta</taxon>
        <taxon>Tracheophyta</taxon>
        <taxon>Spermatophyta</taxon>
        <taxon>Magnoliopsida</taxon>
        <taxon>Proteales</taxon>
        <taxon>Nelumbonaceae</taxon>
        <taxon>Nelumbo</taxon>
    </lineage>
</organism>
<comment type="caution">
    <text evidence="2">The sequence shown here is derived from an EMBL/GenBank/DDBJ whole genome shotgun (WGS) entry which is preliminary data.</text>
</comment>
<dbReference type="CDD" id="cd22163">
    <property type="entry name" value="F-box_AtSKIP5-like"/>
    <property type="match status" value="1"/>
</dbReference>
<keyword evidence="3" id="KW-1185">Reference proteome</keyword>
<sequence>MGNFLSATGDSVGSGPAMVEIQEKRRSRSISSALPINNLDDGCLMHIFSFLSPIPDRYNTALVCQKWRFLACHPHLWLRVHQSIKSPTEPGVFPDIEIAISTTSHLACNI</sequence>
<dbReference type="Proteomes" id="UP000607653">
    <property type="component" value="Unassembled WGS sequence"/>
</dbReference>
<accession>A0A822ZS18</accession>
<feature type="domain" description="F-box" evidence="1">
    <location>
        <begin position="44"/>
        <end position="82"/>
    </location>
</feature>
<evidence type="ECO:0000313" key="2">
    <source>
        <dbReference type="EMBL" id="DAD45726.1"/>
    </source>
</evidence>
<gene>
    <name evidence="2" type="ORF">HUJ06_003956</name>
</gene>
<dbReference type="InterPro" id="IPR001810">
    <property type="entry name" value="F-box_dom"/>
</dbReference>
<name>A0A822ZS18_NELNU</name>
<reference evidence="2 3" key="1">
    <citation type="journal article" date="2020" name="Mol. Biol. Evol.">
        <title>Distinct Expression and Methylation Patterns for Genes with Different Fates following a Single Whole-Genome Duplication in Flowering Plants.</title>
        <authorList>
            <person name="Shi T."/>
            <person name="Rahmani R.S."/>
            <person name="Gugger P.F."/>
            <person name="Wang M."/>
            <person name="Li H."/>
            <person name="Zhang Y."/>
            <person name="Li Z."/>
            <person name="Wang Q."/>
            <person name="Van de Peer Y."/>
            <person name="Marchal K."/>
            <person name="Chen J."/>
        </authorList>
    </citation>
    <scope>NUCLEOTIDE SEQUENCE [LARGE SCALE GENOMIC DNA]</scope>
    <source>
        <tissue evidence="2">Leaf</tissue>
    </source>
</reference>
<evidence type="ECO:0000259" key="1">
    <source>
        <dbReference type="Pfam" id="PF12937"/>
    </source>
</evidence>